<dbReference type="Gene3D" id="3.40.50.1000">
    <property type="entry name" value="HAD superfamily/HAD-like"/>
    <property type="match status" value="1"/>
</dbReference>
<evidence type="ECO:0000256" key="4">
    <source>
        <dbReference type="ARBA" id="ARBA00023277"/>
    </source>
</evidence>
<dbReference type="Proteomes" id="UP000013776">
    <property type="component" value="Unassembled WGS sequence"/>
</dbReference>
<dbReference type="eggNOG" id="KOG2914">
    <property type="taxonomic scope" value="Eukaryota"/>
</dbReference>
<evidence type="ECO:0000256" key="3">
    <source>
        <dbReference type="ARBA" id="ARBA00022842"/>
    </source>
</evidence>
<dbReference type="OrthoDB" id="40579at2759"/>
<dbReference type="GO" id="GO:0016791">
    <property type="term" value="F:phosphatase activity"/>
    <property type="evidence" value="ECO:0007669"/>
    <property type="project" value="UniProtKB-ARBA"/>
</dbReference>
<accession>S0BED7</accession>
<dbReference type="Pfam" id="PF00702">
    <property type="entry name" value="Hydrolase"/>
    <property type="match status" value="1"/>
</dbReference>
<dbReference type="AlphaFoldDB" id="S0BED7"/>
<evidence type="ECO:0000313" key="5">
    <source>
        <dbReference type="EMBL" id="CCG84600.1"/>
    </source>
</evidence>
<dbReference type="CDD" id="cd07505">
    <property type="entry name" value="HAD_BPGM-like"/>
    <property type="match status" value="1"/>
</dbReference>
<gene>
    <name evidence="5" type="ORF">TAPDE_005084</name>
</gene>
<dbReference type="InterPro" id="IPR023214">
    <property type="entry name" value="HAD_sf"/>
</dbReference>
<dbReference type="PANTHER" id="PTHR46193">
    <property type="entry name" value="6-PHOSPHOGLUCONATE PHOSPHATASE"/>
    <property type="match status" value="1"/>
</dbReference>
<dbReference type="STRING" id="1097556.S0BED7"/>
<dbReference type="SFLD" id="SFLDG01129">
    <property type="entry name" value="C1.5:_HAD__Beta-PGM__Phosphata"/>
    <property type="match status" value="1"/>
</dbReference>
<dbReference type="InterPro" id="IPR023198">
    <property type="entry name" value="PGP-like_dom2"/>
</dbReference>
<comment type="caution">
    <text evidence="5">The sequence shown here is derived from an EMBL/GenBank/DDBJ whole genome shotgun (WGS) entry which is preliminary data.</text>
</comment>
<organism evidence="5 6">
    <name type="scientific">Taphrina deformans (strain PYCC 5710 / ATCC 11124 / CBS 356.35 / IMI 108563 / JCM 9778 / NBRC 8474)</name>
    <name type="common">Peach leaf curl fungus</name>
    <name type="synonym">Lalaria deformans</name>
    <dbReference type="NCBI Taxonomy" id="1097556"/>
    <lineage>
        <taxon>Eukaryota</taxon>
        <taxon>Fungi</taxon>
        <taxon>Dikarya</taxon>
        <taxon>Ascomycota</taxon>
        <taxon>Taphrinomycotina</taxon>
        <taxon>Taphrinomycetes</taxon>
        <taxon>Taphrinales</taxon>
        <taxon>Taphrinaceae</taxon>
        <taxon>Taphrina</taxon>
    </lineage>
</organism>
<evidence type="ECO:0008006" key="7">
    <source>
        <dbReference type="Google" id="ProtNLM"/>
    </source>
</evidence>
<dbReference type="GO" id="GO:0046872">
    <property type="term" value="F:metal ion binding"/>
    <property type="evidence" value="ECO:0007669"/>
    <property type="project" value="UniProtKB-KW"/>
</dbReference>
<evidence type="ECO:0000256" key="1">
    <source>
        <dbReference type="ARBA" id="ARBA00001946"/>
    </source>
</evidence>
<reference evidence="5 6" key="1">
    <citation type="journal article" date="2013" name="MBio">
        <title>Genome sequencing of the plant pathogen Taphrina deformans, the causal agent of peach leaf curl.</title>
        <authorList>
            <person name="Cisse O.H."/>
            <person name="Almeida J.M.G.C.F."/>
            <person name="Fonseca A."/>
            <person name="Kumar A.A."/>
            <person name="Salojaervi J."/>
            <person name="Overmyer K."/>
            <person name="Hauser P.M."/>
            <person name="Pagni M."/>
        </authorList>
    </citation>
    <scope>NUCLEOTIDE SEQUENCE [LARGE SCALE GENOMIC DNA]</scope>
    <source>
        <strain evidence="6">PYCC 5710 / ATCC 11124 / CBS 356.35 / IMI 108563 / JCM 9778 / NBRC 8474</strain>
    </source>
</reference>
<keyword evidence="2" id="KW-0479">Metal-binding</keyword>
<dbReference type="SUPFAM" id="SSF56784">
    <property type="entry name" value="HAD-like"/>
    <property type="match status" value="1"/>
</dbReference>
<dbReference type="VEuPathDB" id="FungiDB:TAPDE_005084"/>
<dbReference type="InterPro" id="IPR006439">
    <property type="entry name" value="HAD-SF_hydro_IA"/>
</dbReference>
<dbReference type="EMBL" id="CAHR02000269">
    <property type="protein sequence ID" value="CCG84600.1"/>
    <property type="molecule type" value="Genomic_DNA"/>
</dbReference>
<dbReference type="PANTHER" id="PTHR46193:SF18">
    <property type="entry name" value="HEXITOL PHOSPHATASE B"/>
    <property type="match status" value="1"/>
</dbReference>
<dbReference type="InterPro" id="IPR051600">
    <property type="entry name" value="Beta-PGM-like"/>
</dbReference>
<evidence type="ECO:0000313" key="6">
    <source>
        <dbReference type="Proteomes" id="UP000013776"/>
    </source>
</evidence>
<dbReference type="SFLD" id="SFLDS00003">
    <property type="entry name" value="Haloacid_Dehalogenase"/>
    <property type="match status" value="1"/>
</dbReference>
<keyword evidence="4" id="KW-0119">Carbohydrate metabolism</keyword>
<keyword evidence="3" id="KW-0460">Magnesium</keyword>
<dbReference type="NCBIfam" id="TIGR01509">
    <property type="entry name" value="HAD-SF-IA-v3"/>
    <property type="match status" value="1"/>
</dbReference>
<keyword evidence="6" id="KW-1185">Reference proteome</keyword>
<name>S0BED7_TAPDE</name>
<protein>
    <recommendedName>
        <fullName evidence="7">HAD superfamily hydrolase</fullName>
    </recommendedName>
</protein>
<comment type="cofactor">
    <cofactor evidence="1">
        <name>Mg(2+)</name>
        <dbReference type="ChEBI" id="CHEBI:18420"/>
    </cofactor>
</comment>
<evidence type="ECO:0000256" key="2">
    <source>
        <dbReference type="ARBA" id="ARBA00022723"/>
    </source>
</evidence>
<dbReference type="Gene3D" id="1.10.150.240">
    <property type="entry name" value="Putative phosphatase, domain 2"/>
    <property type="match status" value="1"/>
</dbReference>
<sequence length="270" mass="29976">MPEVAFFFDVDGVLVNSHRFQAMAIHESLKQVAAENSLTVQLPSLEVIETQLVGGTEAVALARITKLVPALTKHMPVVVTLAWQLYFTSIQQNVQEFAIQSTVSLLRTLYEIGHVVCLVSNSKRSDVQSYCKLLNLDFVLEHENMIIGAEDFTAPKPAPDPYLVAIDRFGIDPSCCMVFEDSVPGVLAAQAAGTYVIALESRYVTKDDLFDAVAKEVVESLYHAKHLIRHAYTPAAYSPYSADNTFLRVVTMQDQPHSIQENIVDQTFKI</sequence>
<dbReference type="InterPro" id="IPR036412">
    <property type="entry name" value="HAD-like_sf"/>
</dbReference>
<proteinExistence type="predicted"/>